<name>A0A1R3JU38_COCAP</name>
<dbReference type="EMBL" id="AWWV01007108">
    <property type="protein sequence ID" value="OMO98300.1"/>
    <property type="molecule type" value="Genomic_DNA"/>
</dbReference>
<organism evidence="1 2">
    <name type="scientific">Corchorus capsularis</name>
    <name type="common">Jute</name>
    <dbReference type="NCBI Taxonomy" id="210143"/>
    <lineage>
        <taxon>Eukaryota</taxon>
        <taxon>Viridiplantae</taxon>
        <taxon>Streptophyta</taxon>
        <taxon>Embryophyta</taxon>
        <taxon>Tracheophyta</taxon>
        <taxon>Spermatophyta</taxon>
        <taxon>Magnoliopsida</taxon>
        <taxon>eudicotyledons</taxon>
        <taxon>Gunneridae</taxon>
        <taxon>Pentapetalae</taxon>
        <taxon>rosids</taxon>
        <taxon>malvids</taxon>
        <taxon>Malvales</taxon>
        <taxon>Malvaceae</taxon>
        <taxon>Grewioideae</taxon>
        <taxon>Apeibeae</taxon>
        <taxon>Corchorus</taxon>
    </lineage>
</organism>
<dbReference type="Gramene" id="OMO98300">
    <property type="protein sequence ID" value="OMO98300"/>
    <property type="gene ID" value="CCACVL1_04259"/>
</dbReference>
<comment type="caution">
    <text evidence="1">The sequence shown here is derived from an EMBL/GenBank/DDBJ whole genome shotgun (WGS) entry which is preliminary data.</text>
</comment>
<reference evidence="1 2" key="1">
    <citation type="submission" date="2013-09" db="EMBL/GenBank/DDBJ databases">
        <title>Corchorus capsularis genome sequencing.</title>
        <authorList>
            <person name="Alam M."/>
            <person name="Haque M.S."/>
            <person name="Islam M.S."/>
            <person name="Emdad E.M."/>
            <person name="Islam M.M."/>
            <person name="Ahmed B."/>
            <person name="Halim A."/>
            <person name="Hossen Q.M.M."/>
            <person name="Hossain M.Z."/>
            <person name="Ahmed R."/>
            <person name="Khan M.M."/>
            <person name="Islam R."/>
            <person name="Rashid M.M."/>
            <person name="Khan S.A."/>
            <person name="Rahman M.S."/>
            <person name="Alam M."/>
        </authorList>
    </citation>
    <scope>NUCLEOTIDE SEQUENCE [LARGE SCALE GENOMIC DNA]</scope>
    <source>
        <strain evidence="2">cv. CVL-1</strain>
        <tissue evidence="1">Whole seedling</tissue>
    </source>
</reference>
<dbReference type="AlphaFoldDB" id="A0A1R3JU38"/>
<evidence type="ECO:0000313" key="1">
    <source>
        <dbReference type="EMBL" id="OMO98300.1"/>
    </source>
</evidence>
<protein>
    <submittedName>
        <fullName evidence="1">Uncharacterized protein</fullName>
    </submittedName>
</protein>
<accession>A0A1R3JU38</accession>
<dbReference type="Proteomes" id="UP000188268">
    <property type="component" value="Unassembled WGS sequence"/>
</dbReference>
<sequence length="173" mass="19665">MTCEMKQDEESIWRKYKLSQGITNTYDTDPYSAQEVKQCGYFRSRIQVQKGSGHMLVKSAMYINLAKNQGSCKAKTRDLKLSIQQACTQNKQCSKDKAPQASHIGNQQTIKILFFPKPNSVEYEVQLNQAISGRSLSESSVGALISKLLHHIKRCQCRRWHVRAIVGHVSTRC</sequence>
<proteinExistence type="predicted"/>
<gene>
    <name evidence="1" type="ORF">CCACVL1_04259</name>
</gene>
<evidence type="ECO:0000313" key="2">
    <source>
        <dbReference type="Proteomes" id="UP000188268"/>
    </source>
</evidence>
<keyword evidence="2" id="KW-1185">Reference proteome</keyword>